<sequence>MTIFARAVELGCNFWDTTDMYYGAGENKRLLGRSFAKNKETAKKPIKETITAMADLVKEGNVRFIGISECSSETLRRAYKVHPIAAVEVGFEPWTLDIQKNG</sequence>
<dbReference type="GO" id="GO:0016491">
    <property type="term" value="F:oxidoreductase activity"/>
    <property type="evidence" value="ECO:0007669"/>
    <property type="project" value="UniProtKB-KW"/>
</dbReference>
<protein>
    <submittedName>
        <fullName evidence="3">NADP-dependent oxidoreductase domain-containing protein</fullName>
    </submittedName>
</protein>
<gene>
    <name evidence="3" type="ORF">BDA99DRAFT_554110</name>
</gene>
<comment type="caution">
    <text evidence="3">The sequence shown here is derived from an EMBL/GenBank/DDBJ whole genome shotgun (WGS) entry which is preliminary data.</text>
</comment>
<dbReference type="PANTHER" id="PTHR43625">
    <property type="entry name" value="AFLATOXIN B1 ALDEHYDE REDUCTASE"/>
    <property type="match status" value="1"/>
</dbReference>
<evidence type="ECO:0000313" key="4">
    <source>
        <dbReference type="Proteomes" id="UP001209540"/>
    </source>
</evidence>
<proteinExistence type="predicted"/>
<dbReference type="GO" id="GO:0005737">
    <property type="term" value="C:cytoplasm"/>
    <property type="evidence" value="ECO:0007669"/>
    <property type="project" value="TreeGrafter"/>
</dbReference>
<feature type="domain" description="NADP-dependent oxidoreductase" evidence="2">
    <location>
        <begin position="43"/>
        <end position="97"/>
    </location>
</feature>
<dbReference type="InterPro" id="IPR036812">
    <property type="entry name" value="NAD(P)_OxRdtase_dom_sf"/>
</dbReference>
<name>A0AAD5KZB1_9FUNG</name>
<evidence type="ECO:0000259" key="2">
    <source>
        <dbReference type="Pfam" id="PF00248"/>
    </source>
</evidence>
<dbReference type="AlphaFoldDB" id="A0AAD5KZB1"/>
<dbReference type="Pfam" id="PF00248">
    <property type="entry name" value="Aldo_ket_red"/>
    <property type="match status" value="1"/>
</dbReference>
<dbReference type="SUPFAM" id="SSF51430">
    <property type="entry name" value="NAD(P)-linked oxidoreductase"/>
    <property type="match status" value="1"/>
</dbReference>
<dbReference type="EMBL" id="JAIXMP010000001">
    <property type="protein sequence ID" value="KAI9278477.1"/>
    <property type="molecule type" value="Genomic_DNA"/>
</dbReference>
<evidence type="ECO:0000313" key="3">
    <source>
        <dbReference type="EMBL" id="KAI9278477.1"/>
    </source>
</evidence>
<keyword evidence="4" id="KW-1185">Reference proteome</keyword>
<organism evidence="3 4">
    <name type="scientific">Phascolomyces articulosus</name>
    <dbReference type="NCBI Taxonomy" id="60185"/>
    <lineage>
        <taxon>Eukaryota</taxon>
        <taxon>Fungi</taxon>
        <taxon>Fungi incertae sedis</taxon>
        <taxon>Mucoromycota</taxon>
        <taxon>Mucoromycotina</taxon>
        <taxon>Mucoromycetes</taxon>
        <taxon>Mucorales</taxon>
        <taxon>Lichtheimiaceae</taxon>
        <taxon>Phascolomyces</taxon>
    </lineage>
</organism>
<reference evidence="3" key="1">
    <citation type="journal article" date="2022" name="IScience">
        <title>Evolution of zygomycete secretomes and the origins of terrestrial fungal ecologies.</title>
        <authorList>
            <person name="Chang Y."/>
            <person name="Wang Y."/>
            <person name="Mondo S."/>
            <person name="Ahrendt S."/>
            <person name="Andreopoulos W."/>
            <person name="Barry K."/>
            <person name="Beard J."/>
            <person name="Benny G.L."/>
            <person name="Blankenship S."/>
            <person name="Bonito G."/>
            <person name="Cuomo C."/>
            <person name="Desiro A."/>
            <person name="Gervers K.A."/>
            <person name="Hundley H."/>
            <person name="Kuo A."/>
            <person name="LaButti K."/>
            <person name="Lang B.F."/>
            <person name="Lipzen A."/>
            <person name="O'Donnell K."/>
            <person name="Pangilinan J."/>
            <person name="Reynolds N."/>
            <person name="Sandor L."/>
            <person name="Smith M.E."/>
            <person name="Tsang A."/>
            <person name="Grigoriev I.V."/>
            <person name="Stajich J.E."/>
            <person name="Spatafora J.W."/>
        </authorList>
    </citation>
    <scope>NUCLEOTIDE SEQUENCE</scope>
    <source>
        <strain evidence="3">RSA 2281</strain>
    </source>
</reference>
<dbReference type="InterPro" id="IPR050791">
    <property type="entry name" value="Aldo-Keto_reductase"/>
</dbReference>
<dbReference type="InterPro" id="IPR023210">
    <property type="entry name" value="NADP_OxRdtase_dom"/>
</dbReference>
<accession>A0AAD5KZB1</accession>
<reference evidence="3" key="2">
    <citation type="submission" date="2023-02" db="EMBL/GenBank/DDBJ databases">
        <authorList>
            <consortium name="DOE Joint Genome Institute"/>
            <person name="Mondo S.J."/>
            <person name="Chang Y."/>
            <person name="Wang Y."/>
            <person name="Ahrendt S."/>
            <person name="Andreopoulos W."/>
            <person name="Barry K."/>
            <person name="Beard J."/>
            <person name="Benny G.L."/>
            <person name="Blankenship S."/>
            <person name="Bonito G."/>
            <person name="Cuomo C."/>
            <person name="Desiro A."/>
            <person name="Gervers K.A."/>
            <person name="Hundley H."/>
            <person name="Kuo A."/>
            <person name="LaButti K."/>
            <person name="Lang B.F."/>
            <person name="Lipzen A."/>
            <person name="O'Donnell K."/>
            <person name="Pangilinan J."/>
            <person name="Reynolds N."/>
            <person name="Sandor L."/>
            <person name="Smith M.W."/>
            <person name="Tsang A."/>
            <person name="Grigoriev I.V."/>
            <person name="Stajich J.E."/>
            <person name="Spatafora J.W."/>
        </authorList>
    </citation>
    <scope>NUCLEOTIDE SEQUENCE</scope>
    <source>
        <strain evidence="3">RSA 2281</strain>
    </source>
</reference>
<keyword evidence="1" id="KW-0560">Oxidoreductase</keyword>
<evidence type="ECO:0000256" key="1">
    <source>
        <dbReference type="ARBA" id="ARBA00023002"/>
    </source>
</evidence>
<dbReference type="Proteomes" id="UP001209540">
    <property type="component" value="Unassembled WGS sequence"/>
</dbReference>
<dbReference type="PANTHER" id="PTHR43625:SF40">
    <property type="entry name" value="ALDO-KETO REDUCTASE YAKC [NADP(+)]"/>
    <property type="match status" value="1"/>
</dbReference>
<dbReference type="Gene3D" id="3.20.20.100">
    <property type="entry name" value="NADP-dependent oxidoreductase domain"/>
    <property type="match status" value="1"/>
</dbReference>